<organism evidence="2 3">
    <name type="scientific">Ustilago bromivora</name>
    <dbReference type="NCBI Taxonomy" id="307758"/>
    <lineage>
        <taxon>Eukaryota</taxon>
        <taxon>Fungi</taxon>
        <taxon>Dikarya</taxon>
        <taxon>Basidiomycota</taxon>
        <taxon>Ustilaginomycotina</taxon>
        <taxon>Ustilaginomycetes</taxon>
        <taxon>Ustilaginales</taxon>
        <taxon>Ustilaginaceae</taxon>
        <taxon>Ustilago</taxon>
    </lineage>
</organism>
<comment type="caution">
    <text evidence="2">The sequence shown here is derived from an EMBL/GenBank/DDBJ whole genome shotgun (WGS) entry which is preliminary data.</text>
</comment>
<accession>A0A8H8QJ73</accession>
<feature type="region of interest" description="Disordered" evidence="1">
    <location>
        <begin position="92"/>
        <end position="138"/>
    </location>
</feature>
<evidence type="ECO:0000256" key="1">
    <source>
        <dbReference type="SAM" id="MobiDB-lite"/>
    </source>
</evidence>
<gene>
    <name evidence="2" type="ORF">UBRO2_00365</name>
</gene>
<feature type="compositionally biased region" description="Basic and acidic residues" evidence="1">
    <location>
        <begin position="420"/>
        <end position="436"/>
    </location>
</feature>
<feature type="region of interest" description="Disordered" evidence="1">
    <location>
        <begin position="1"/>
        <end position="21"/>
    </location>
</feature>
<reference evidence="2" key="1">
    <citation type="submission" date="2018-08" db="EMBL/GenBank/DDBJ databases">
        <authorList>
            <person name="Guldener U."/>
        </authorList>
    </citation>
    <scope>NUCLEOTIDE SEQUENCE</scope>
    <source>
        <strain evidence="2">UB2</strain>
    </source>
</reference>
<evidence type="ECO:0000313" key="2">
    <source>
        <dbReference type="EMBL" id="SYW74955.1"/>
    </source>
</evidence>
<keyword evidence="3" id="KW-1185">Reference proteome</keyword>
<sequence length="436" mass="45750">MSSSGRTNIVPRGGVGDEPAVPEMVEGSDGEVLTIGCRAIDVALEAVGVPVAKTLDGVYVGAKAGSPCGGTTAEGVASIGRDQRGERRLVGRAGGGKTRVGAEPESAAEMRTRLESAAETKRNSVGGAKPESAAETVAPREVGADASVKYAAAQRQTRTPSQTASASMTTPGRRILATDKRRKRNVALLASAQRSASCKSLLWGGIGGWAGGREESPMDLLRRLARAPASSLFLANVGVEASFKPNRLDTFDSYLPPAAANLEKRSPLEKSDVKGDNAQKLITDKTVSGADAYDNYQGAPKSITITSVLATTPADNGFLGICSLPFSSYDGIFSQDVNPRGSSVQAFMAEAQKTAKCTWLSPTDVSCVEQGGKADMKVDDMIWWKHAFCKRCSDAGGKNRYEFTCPDDSNGAKTMQGQKEVQKEGEKKGSKAGSKD</sequence>
<name>A0A8H8QJ73_9BASI</name>
<feature type="region of interest" description="Disordered" evidence="1">
    <location>
        <begin position="404"/>
        <end position="436"/>
    </location>
</feature>
<dbReference type="Proteomes" id="UP000658997">
    <property type="component" value="Unassembled WGS sequence"/>
</dbReference>
<dbReference type="EMBL" id="ULHB01000003">
    <property type="protein sequence ID" value="SYW74955.1"/>
    <property type="molecule type" value="Genomic_DNA"/>
</dbReference>
<proteinExistence type="predicted"/>
<dbReference type="AlphaFoldDB" id="A0A8H8QJ73"/>
<evidence type="ECO:0000313" key="3">
    <source>
        <dbReference type="Proteomes" id="UP000658997"/>
    </source>
</evidence>
<feature type="compositionally biased region" description="Basic and acidic residues" evidence="1">
    <location>
        <begin position="108"/>
        <end position="122"/>
    </location>
</feature>
<protein>
    <submittedName>
        <fullName evidence="2">Related to Mig2</fullName>
    </submittedName>
</protein>